<accession>A0AAV2TJ78</accession>
<comment type="caution">
    <text evidence="1">The sequence shown here is derived from an EMBL/GenBank/DDBJ whole genome shotgun (WGS) entry which is preliminary data.</text>
</comment>
<protein>
    <submittedName>
        <fullName evidence="1">Uncharacterized protein</fullName>
    </submittedName>
</protein>
<sequence>MRVHIFSGHFLTSASLILLGGLALWKFTARSRTCFCGIYQENDASRLSFSTELLRTIIRKLIRAHRSTQSVETMQTIEDTLNLLGRPNVTNEISISTHVQEQKEQRLPEVCPEYWDDPRKDSVYFENVYKTKPCRRIPLQRSVVILIYAESCENGKHLLDRIRLIYPNITVRLAVGESGGKNAICRLLESAHPLFSVTDSASTWLKLAQAASSKYVLVGRNMVEFTIHTNVDRLLRVINSLSVSVAGGSVRLEPEGRWYAGCYQTLIRNFTIRIHPGHDFSAQSCAFCDYIASPFLIKRRLLIRALNNSRLQGITTFVDMFLRFSNKYTELSQIGPIQVVACVDVLFHVEGHSSWRGYGLAETPKENWTALARRWLVNRMILPGKTNHRWNCKQVGIKCNAYKKPGLLMPGCCLESLSRCVKGFIELSEKHGISTCVFSGNVVGAIKMPGGILPWERDSDIGWDARKYAKVNGIMRKELYDVYGCKLGNVEYKTKFKEDIASCKTITNHSCIYFPLFIEGWVIQLYGESNIESEPLRGLKSHTLVLQDGKWVPTYLNPGLFARNQYGDNILGHMQHWGDYGKPHGWTRYSNVEVARFLQCPSGFPKHACLQDNYFPLGNIQFQDLLN</sequence>
<evidence type="ECO:0000313" key="2">
    <source>
        <dbReference type="Proteomes" id="UP001497525"/>
    </source>
</evidence>
<dbReference type="PANTHER" id="PTHR13627:SF34">
    <property type="entry name" value="RIBITOL-5-PHOSPHATE TRANSFERASE"/>
    <property type="match status" value="1"/>
</dbReference>
<reference evidence="1" key="1">
    <citation type="submission" date="2024-06" db="EMBL/GenBank/DDBJ databases">
        <authorList>
            <person name="Liu X."/>
            <person name="Lenzi L."/>
            <person name="Haldenby T S."/>
            <person name="Uol C."/>
        </authorList>
    </citation>
    <scope>NUCLEOTIDE SEQUENCE</scope>
</reference>
<dbReference type="AlphaFoldDB" id="A0AAV2TJ78"/>
<gene>
    <name evidence="1" type="ORF">CDAUBV1_LOCUS10519</name>
</gene>
<proteinExistence type="predicted"/>
<name>A0AAV2TJ78_CALDB</name>
<organism evidence="1 2">
    <name type="scientific">Calicophoron daubneyi</name>
    <name type="common">Rumen fluke</name>
    <name type="synonym">Paramphistomum daubneyi</name>
    <dbReference type="NCBI Taxonomy" id="300641"/>
    <lineage>
        <taxon>Eukaryota</taxon>
        <taxon>Metazoa</taxon>
        <taxon>Spiralia</taxon>
        <taxon>Lophotrochozoa</taxon>
        <taxon>Platyhelminthes</taxon>
        <taxon>Trematoda</taxon>
        <taxon>Digenea</taxon>
        <taxon>Plagiorchiida</taxon>
        <taxon>Pronocephalata</taxon>
        <taxon>Paramphistomoidea</taxon>
        <taxon>Paramphistomidae</taxon>
        <taxon>Calicophoron</taxon>
    </lineage>
</organism>
<dbReference type="InterPro" id="IPR052613">
    <property type="entry name" value="LicD_transferase"/>
</dbReference>
<dbReference type="PANTHER" id="PTHR13627">
    <property type="entry name" value="FUKUTIN RELATED PROTEIN"/>
    <property type="match status" value="1"/>
</dbReference>
<dbReference type="Proteomes" id="UP001497525">
    <property type="component" value="Unassembled WGS sequence"/>
</dbReference>
<dbReference type="EMBL" id="CAXLJL010000313">
    <property type="protein sequence ID" value="CAL5136427.1"/>
    <property type="molecule type" value="Genomic_DNA"/>
</dbReference>
<evidence type="ECO:0000313" key="1">
    <source>
        <dbReference type="EMBL" id="CAL5136427.1"/>
    </source>
</evidence>